<dbReference type="InterPro" id="IPR035965">
    <property type="entry name" value="PAS-like_dom_sf"/>
</dbReference>
<dbReference type="Pfam" id="PF13426">
    <property type="entry name" value="PAS_9"/>
    <property type="match status" value="1"/>
</dbReference>
<dbReference type="InterPro" id="IPR004358">
    <property type="entry name" value="Sig_transdc_His_kin-like_C"/>
</dbReference>
<evidence type="ECO:0000259" key="9">
    <source>
        <dbReference type="PROSITE" id="PS50112"/>
    </source>
</evidence>
<dbReference type="PANTHER" id="PTHR42878">
    <property type="entry name" value="TWO-COMPONENT HISTIDINE KINASE"/>
    <property type="match status" value="1"/>
</dbReference>
<dbReference type="RefSeq" id="WP_079978808.1">
    <property type="nucleotide sequence ID" value="NZ_CP011565.1"/>
</dbReference>
<evidence type="ECO:0000259" key="8">
    <source>
        <dbReference type="PROSITE" id="PS50109"/>
    </source>
</evidence>
<protein>
    <recommendedName>
        <fullName evidence="2">histidine kinase</fullName>
        <ecNumber evidence="2">2.7.13.3</ecNumber>
    </recommendedName>
</protein>
<dbReference type="GO" id="GO:0016020">
    <property type="term" value="C:membrane"/>
    <property type="evidence" value="ECO:0007669"/>
    <property type="project" value="UniProtKB-SubCell"/>
</dbReference>
<dbReference type="KEGG" id="hsf:HLASA_3033"/>
<dbReference type="PROSITE" id="PS50109">
    <property type="entry name" value="HIS_KIN"/>
    <property type="match status" value="1"/>
</dbReference>
<dbReference type="InterPro" id="IPR050351">
    <property type="entry name" value="BphY/WalK/GraS-like"/>
</dbReference>
<feature type="domain" description="PAC" evidence="10">
    <location>
        <begin position="225"/>
        <end position="277"/>
    </location>
</feature>
<dbReference type="Pfam" id="PF02518">
    <property type="entry name" value="HATPase_c"/>
    <property type="match status" value="1"/>
</dbReference>
<dbReference type="CDD" id="cd00075">
    <property type="entry name" value="HATPase"/>
    <property type="match status" value="1"/>
</dbReference>
<evidence type="ECO:0000256" key="7">
    <source>
        <dbReference type="SAM" id="Coils"/>
    </source>
</evidence>
<keyword evidence="4" id="KW-0808">Transferase</keyword>
<dbReference type="SMART" id="SM00086">
    <property type="entry name" value="PAC"/>
    <property type="match status" value="1"/>
</dbReference>
<dbReference type="GO" id="GO:0000156">
    <property type="term" value="F:phosphorelay response regulator activity"/>
    <property type="evidence" value="ECO:0007669"/>
    <property type="project" value="TreeGrafter"/>
</dbReference>
<feature type="domain" description="Histidine kinase" evidence="8">
    <location>
        <begin position="288"/>
        <end position="497"/>
    </location>
</feature>
<dbReference type="Pfam" id="PF00512">
    <property type="entry name" value="HisKA"/>
    <property type="match status" value="1"/>
</dbReference>
<dbReference type="PATRIC" id="fig|1604004.5.peg.2352"/>
<dbReference type="GO" id="GO:0007234">
    <property type="term" value="P:osmosensory signaling via phosphorelay pathway"/>
    <property type="evidence" value="ECO:0007669"/>
    <property type="project" value="TreeGrafter"/>
</dbReference>
<evidence type="ECO:0000256" key="4">
    <source>
        <dbReference type="ARBA" id="ARBA00022679"/>
    </source>
</evidence>
<keyword evidence="6" id="KW-0472">Membrane</keyword>
<evidence type="ECO:0000313" key="12">
    <source>
        <dbReference type="Proteomes" id="UP000060390"/>
    </source>
</evidence>
<name>A0A0N9NCC6_9EURY</name>
<dbReference type="PANTHER" id="PTHR42878:SF15">
    <property type="entry name" value="BACTERIOPHYTOCHROME"/>
    <property type="match status" value="1"/>
</dbReference>
<dbReference type="SUPFAM" id="SSF55785">
    <property type="entry name" value="PYP-like sensor domain (PAS domain)"/>
    <property type="match status" value="1"/>
</dbReference>
<feature type="coiled-coil region" evidence="7">
    <location>
        <begin position="261"/>
        <end position="288"/>
    </location>
</feature>
<dbReference type="SMART" id="SM00387">
    <property type="entry name" value="HATPase_c"/>
    <property type="match status" value="1"/>
</dbReference>
<dbReference type="AlphaFoldDB" id="A0A0N9NCC6"/>
<dbReference type="Gene3D" id="3.30.565.10">
    <property type="entry name" value="Histidine kinase-like ATPase, C-terminal domain"/>
    <property type="match status" value="1"/>
</dbReference>
<dbReference type="InterPro" id="IPR000700">
    <property type="entry name" value="PAS-assoc_C"/>
</dbReference>
<evidence type="ECO:0000313" key="11">
    <source>
        <dbReference type="EMBL" id="ALG83101.1"/>
    </source>
</evidence>
<dbReference type="SMART" id="SM00388">
    <property type="entry name" value="HisKA"/>
    <property type="match status" value="1"/>
</dbReference>
<feature type="domain" description="PAS" evidence="9">
    <location>
        <begin position="151"/>
        <end position="209"/>
    </location>
</feature>
<comment type="catalytic activity">
    <reaction evidence="1">
        <text>ATP + protein L-histidine = ADP + protein N-phospho-L-histidine.</text>
        <dbReference type="EC" id="2.7.13.3"/>
    </reaction>
</comment>
<dbReference type="PROSITE" id="PS50112">
    <property type="entry name" value="PAS"/>
    <property type="match status" value="1"/>
</dbReference>
<evidence type="ECO:0000256" key="1">
    <source>
        <dbReference type="ARBA" id="ARBA00000085"/>
    </source>
</evidence>
<dbReference type="PROSITE" id="PS50113">
    <property type="entry name" value="PAC"/>
    <property type="match status" value="1"/>
</dbReference>
<dbReference type="InterPro" id="IPR000014">
    <property type="entry name" value="PAS"/>
</dbReference>
<dbReference type="SUPFAM" id="SSF47384">
    <property type="entry name" value="Homodimeric domain of signal transducing histidine kinase"/>
    <property type="match status" value="1"/>
</dbReference>
<dbReference type="EMBL" id="CP011565">
    <property type="protein sequence ID" value="ALG83101.1"/>
    <property type="molecule type" value="Genomic_DNA"/>
</dbReference>
<dbReference type="SMART" id="SM00091">
    <property type="entry name" value="PAS"/>
    <property type="match status" value="1"/>
</dbReference>
<dbReference type="Proteomes" id="UP000060390">
    <property type="component" value="Plasmid pM27-SA2-01"/>
</dbReference>
<organism evidence="11 12">
    <name type="scientific">Halanaeroarchaeum sulfurireducens</name>
    <dbReference type="NCBI Taxonomy" id="1604004"/>
    <lineage>
        <taxon>Archaea</taxon>
        <taxon>Methanobacteriati</taxon>
        <taxon>Methanobacteriota</taxon>
        <taxon>Stenosarchaea group</taxon>
        <taxon>Halobacteria</taxon>
        <taxon>Halobacteriales</taxon>
        <taxon>Halobacteriaceae</taxon>
        <taxon>Halanaeroarchaeum</taxon>
    </lineage>
</organism>
<proteinExistence type="predicted"/>
<reference evidence="12" key="1">
    <citation type="submission" date="2015-05" db="EMBL/GenBank/DDBJ databases">
        <title>Complete genome sequence of Halanaeroarchaeum sulfurireducens type strain M27-SA2, a sulfate-reducer haloarchaeon from marine anoxic lake Medee.</title>
        <authorList>
            <person name="Messina E."/>
            <person name="Kublanov I.V."/>
            <person name="Toshchakov S."/>
            <person name="Arcadi E."/>
            <person name="La Spada G."/>
            <person name="La Cono V."/>
            <person name="Yakimov M.M."/>
        </authorList>
    </citation>
    <scope>NUCLEOTIDE SEQUENCE [LARGE SCALE GENOMIC DNA]</scope>
    <source>
        <strain evidence="12">M27-SA2</strain>
        <plasmid evidence="12">Plasmid pM27-SA2-01</plasmid>
    </source>
</reference>
<keyword evidence="7" id="KW-0175">Coiled coil</keyword>
<dbReference type="GO" id="GO:0000155">
    <property type="term" value="F:phosphorelay sensor kinase activity"/>
    <property type="evidence" value="ECO:0007669"/>
    <property type="project" value="InterPro"/>
</dbReference>
<dbReference type="InterPro" id="IPR005467">
    <property type="entry name" value="His_kinase_dom"/>
</dbReference>
<keyword evidence="11" id="KW-0614">Plasmid</keyword>
<dbReference type="NCBIfam" id="TIGR00229">
    <property type="entry name" value="sensory_box"/>
    <property type="match status" value="1"/>
</dbReference>
<reference evidence="11 12" key="2">
    <citation type="journal article" date="2016" name="Stand. Genomic Sci.">
        <title>Complete genome sequence of 'Halanaeroarchaeum sulfurireducens' M27-SA2, a sulfur-reducing and acetate-oxidizing haloarchaeon from the deep-sea hypersaline anoxic lake Medee.</title>
        <authorList>
            <person name="Messina E."/>
            <person name="Sorokin D.Y."/>
            <person name="Kublanov I.V."/>
            <person name="Toshchakov S."/>
            <person name="Lopatina A."/>
            <person name="Arcadi E."/>
            <person name="Smedile F."/>
            <person name="La Spada G."/>
            <person name="La Cono V."/>
            <person name="Yakimov M.M."/>
        </authorList>
    </citation>
    <scope>NUCLEOTIDE SEQUENCE [LARGE SCALE GENOMIC DNA]</scope>
    <source>
        <strain evidence="11 12">M27-SA2</strain>
        <plasmid evidence="12">Plasmid pM27-SA2-01</plasmid>
    </source>
</reference>
<dbReference type="InterPro" id="IPR003661">
    <property type="entry name" value="HisK_dim/P_dom"/>
</dbReference>
<evidence type="ECO:0000256" key="3">
    <source>
        <dbReference type="ARBA" id="ARBA00022553"/>
    </source>
</evidence>
<dbReference type="GeneID" id="26011561"/>
<evidence type="ECO:0000259" key="10">
    <source>
        <dbReference type="PROSITE" id="PS50113"/>
    </source>
</evidence>
<dbReference type="Gene3D" id="1.10.287.130">
    <property type="match status" value="1"/>
</dbReference>
<gene>
    <name evidence="11" type="ORF">HLASA_3033</name>
</gene>
<dbReference type="SUPFAM" id="SSF55874">
    <property type="entry name" value="ATPase domain of HSP90 chaperone/DNA topoisomerase II/histidine kinase"/>
    <property type="match status" value="1"/>
</dbReference>
<dbReference type="PRINTS" id="PR00344">
    <property type="entry name" value="BCTRLSENSOR"/>
</dbReference>
<dbReference type="Gene3D" id="3.30.450.20">
    <property type="entry name" value="PAS domain"/>
    <property type="match status" value="1"/>
</dbReference>
<dbReference type="GO" id="GO:0030295">
    <property type="term" value="F:protein kinase activator activity"/>
    <property type="evidence" value="ECO:0007669"/>
    <property type="project" value="TreeGrafter"/>
</dbReference>
<dbReference type="InterPro" id="IPR001610">
    <property type="entry name" value="PAC"/>
</dbReference>
<dbReference type="InterPro" id="IPR036890">
    <property type="entry name" value="HATPase_C_sf"/>
</dbReference>
<dbReference type="InterPro" id="IPR003594">
    <property type="entry name" value="HATPase_dom"/>
</dbReference>
<dbReference type="InterPro" id="IPR036097">
    <property type="entry name" value="HisK_dim/P_sf"/>
</dbReference>
<evidence type="ECO:0000256" key="2">
    <source>
        <dbReference type="ARBA" id="ARBA00012438"/>
    </source>
</evidence>
<evidence type="ECO:0000256" key="6">
    <source>
        <dbReference type="ARBA" id="ARBA00023136"/>
    </source>
</evidence>
<sequence>MMGPEGNDDGYLVEGSTRDGTARILPLVTSPGNREVLTDWVGDHSDYELIRDEESLSADAIDCVILDPPVLFDRKTALTERKIRDRIPLPYLLLVAENEERSVRKTLREEHPDLWAVVDGVVGMPVSKYRLGDRIETLLRLRERSRDAIEQRKQLRAIRDQHTGHGVIITDSEGTIQYVNRAFEEHSGYDRAEVIGKTPSILNDREHDEAFYEDQWETITAGNVWQDEVVYERKDGEQYVIDQTIAPVTDSEGNIEQFIAVNHEITELKELEKRLREQREQLAVLNRVLRHDIRNDLSVVLGWAEALESHVDDEGADHLRRITDSARHMYELTKSARDISAALQSGSDPELEPIDLQNVLMDEVERRRETYDHADIEVSSPPSQDTTVRANEMLASVFRNLINNAVQHNDRDTPQVTIRATEHDGTVRVEIADNGPGIQDEVKERIFEEARKGLNSEGTGMGLFLVRSLVETYDGDVWAEDNEPRGAIFVIELPTVSSQMNGEQNS</sequence>
<dbReference type="CDD" id="cd00130">
    <property type="entry name" value="PAS"/>
    <property type="match status" value="1"/>
</dbReference>
<dbReference type="CDD" id="cd00082">
    <property type="entry name" value="HisKA"/>
    <property type="match status" value="1"/>
</dbReference>
<evidence type="ECO:0000256" key="5">
    <source>
        <dbReference type="ARBA" id="ARBA00022777"/>
    </source>
</evidence>
<accession>A0A0N9NCC6</accession>
<geneLocation type="plasmid" evidence="11 12">
    <name>pM27-SA2-01</name>
</geneLocation>
<keyword evidence="3" id="KW-0597">Phosphoprotein</keyword>
<dbReference type="EC" id="2.7.13.3" evidence="2"/>
<keyword evidence="5 11" id="KW-0418">Kinase</keyword>